<feature type="compositionally biased region" description="Basic and acidic residues" evidence="1">
    <location>
        <begin position="424"/>
        <end position="440"/>
    </location>
</feature>
<feature type="region of interest" description="Disordered" evidence="1">
    <location>
        <begin position="408"/>
        <end position="440"/>
    </location>
</feature>
<dbReference type="Proteomes" id="UP001230328">
    <property type="component" value="Unassembled WGS sequence"/>
</dbReference>
<sequence>MPPAQTSTAPALGGSRWNTFPATRTMRARQFFTGAEPLLQGVIDALHGIDREVLEDQIHATLGLGTRETSLPLAVGPDSASAARELGTQAEKIGREIASWATAALDRLLTHRIPLPAGPMVVRSHCDGHLLTHRAADLLLGSRGGPVAMQLYNEWLHQMVLLRDALLPFTNWQDAPLLVTPTGLRHIESARDSFLTELLVRQIRHTSIVDFARHAVTGTSGPAGYGFDHGGGTVLPAVVGTPPLTAPRHLLTWRPGPAADDTITYVAEMQDYYAAPRTLIEHLPPATAAQGPVAGRVVVRPVVDGTRTARIAVTHDGTTAHLDLGQALRGHRFAHRFSHQTAATGATTAGSTRSADLWTALRAPGLLWTQDGDVTLEATGQDNLVALALLGRLYPDNVGLRPAGRHVGPAAAGTNGPGRLIVDLPDHDVTERQDSPPETR</sequence>
<evidence type="ECO:0000256" key="1">
    <source>
        <dbReference type="SAM" id="MobiDB-lite"/>
    </source>
</evidence>
<name>A0ABU0SH80_9ACTN</name>
<protein>
    <submittedName>
        <fullName evidence="2">Uncharacterized protein</fullName>
    </submittedName>
</protein>
<dbReference type="EMBL" id="JAUSZI010000002">
    <property type="protein sequence ID" value="MDQ1022838.1"/>
    <property type="molecule type" value="Genomic_DNA"/>
</dbReference>
<evidence type="ECO:0000313" key="3">
    <source>
        <dbReference type="Proteomes" id="UP001230328"/>
    </source>
</evidence>
<accession>A0ABU0SH80</accession>
<proteinExistence type="predicted"/>
<evidence type="ECO:0000313" key="2">
    <source>
        <dbReference type="EMBL" id="MDQ1022838.1"/>
    </source>
</evidence>
<comment type="caution">
    <text evidence="2">The sequence shown here is derived from an EMBL/GenBank/DDBJ whole genome shotgun (WGS) entry which is preliminary data.</text>
</comment>
<keyword evidence="3" id="KW-1185">Reference proteome</keyword>
<reference evidence="2 3" key="1">
    <citation type="submission" date="2023-07" db="EMBL/GenBank/DDBJ databases">
        <title>Comparative genomics of wheat-associated soil bacteria to identify genetic determinants of phenazine resistance.</title>
        <authorList>
            <person name="Mouncey N."/>
        </authorList>
    </citation>
    <scope>NUCLEOTIDE SEQUENCE [LARGE SCALE GENOMIC DNA]</scope>
    <source>
        <strain evidence="2 3">V2I4</strain>
    </source>
</reference>
<organism evidence="2 3">
    <name type="scientific">Streptomyces umbrinus</name>
    <dbReference type="NCBI Taxonomy" id="67370"/>
    <lineage>
        <taxon>Bacteria</taxon>
        <taxon>Bacillati</taxon>
        <taxon>Actinomycetota</taxon>
        <taxon>Actinomycetes</taxon>
        <taxon>Kitasatosporales</taxon>
        <taxon>Streptomycetaceae</taxon>
        <taxon>Streptomyces</taxon>
        <taxon>Streptomyces phaeochromogenes group</taxon>
    </lineage>
</organism>
<dbReference type="RefSeq" id="WP_307517731.1">
    <property type="nucleotide sequence ID" value="NZ_JAUSZI010000002.1"/>
</dbReference>
<gene>
    <name evidence="2" type="ORF">QF035_000420</name>
</gene>